<evidence type="ECO:0000313" key="2">
    <source>
        <dbReference type="WBParaSite" id="Hba_12003"/>
    </source>
</evidence>
<sequence length="127" mass="14666">MLKNVCYRVSVGITYLLPISEIPSGRIFKWNHSLPGVHKTYKRIYSVMSQLETNQPPLPIKEAVNTTSKLALRVPDHVRGMTTLDKEKFTTVITFPVVTVEVNDINRIRSKVRLERYLIKNMNKLKV</sequence>
<dbReference type="Proteomes" id="UP000095283">
    <property type="component" value="Unplaced"/>
</dbReference>
<organism evidence="1 2">
    <name type="scientific">Heterorhabditis bacteriophora</name>
    <name type="common">Entomopathogenic nematode worm</name>
    <dbReference type="NCBI Taxonomy" id="37862"/>
    <lineage>
        <taxon>Eukaryota</taxon>
        <taxon>Metazoa</taxon>
        <taxon>Ecdysozoa</taxon>
        <taxon>Nematoda</taxon>
        <taxon>Chromadorea</taxon>
        <taxon>Rhabditida</taxon>
        <taxon>Rhabditina</taxon>
        <taxon>Rhabditomorpha</taxon>
        <taxon>Strongyloidea</taxon>
        <taxon>Heterorhabditidae</taxon>
        <taxon>Heterorhabditis</taxon>
    </lineage>
</organism>
<dbReference type="AlphaFoldDB" id="A0A1I7X3F4"/>
<proteinExistence type="predicted"/>
<dbReference type="WBParaSite" id="Hba_12003">
    <property type="protein sequence ID" value="Hba_12003"/>
    <property type="gene ID" value="Hba_12003"/>
</dbReference>
<reference evidence="2" key="1">
    <citation type="submission" date="2016-11" db="UniProtKB">
        <authorList>
            <consortium name="WormBaseParasite"/>
        </authorList>
    </citation>
    <scope>IDENTIFICATION</scope>
</reference>
<name>A0A1I7X3F4_HETBA</name>
<protein>
    <submittedName>
        <fullName evidence="2">Ribosomal_S10 domain-containing protein</fullName>
    </submittedName>
</protein>
<keyword evidence="1" id="KW-1185">Reference proteome</keyword>
<evidence type="ECO:0000313" key="1">
    <source>
        <dbReference type="Proteomes" id="UP000095283"/>
    </source>
</evidence>
<accession>A0A1I7X3F4</accession>